<dbReference type="Proteomes" id="UP000033140">
    <property type="component" value="Unassembled WGS sequence"/>
</dbReference>
<evidence type="ECO:0000313" key="1">
    <source>
        <dbReference type="EMBL" id="GAO48383.1"/>
    </source>
</evidence>
<reference evidence="1 2" key="3">
    <citation type="journal article" date="2015" name="Genome Announc.">
        <title>Draft Genome Sequence of the Archiascomycetous Yeast Saitoella complicata.</title>
        <authorList>
            <person name="Yamauchi K."/>
            <person name="Kondo S."/>
            <person name="Hamamoto M."/>
            <person name="Takahashi Y."/>
            <person name="Ogura Y."/>
            <person name="Hayashi T."/>
            <person name="Nishida H."/>
        </authorList>
    </citation>
    <scope>NUCLEOTIDE SEQUENCE [LARGE SCALE GENOMIC DNA]</scope>
    <source>
        <strain evidence="1 2">NRRL Y-17804</strain>
    </source>
</reference>
<evidence type="ECO:0000313" key="2">
    <source>
        <dbReference type="Proteomes" id="UP000033140"/>
    </source>
</evidence>
<protein>
    <submittedName>
        <fullName evidence="1">Uncharacterized protein</fullName>
    </submittedName>
</protein>
<dbReference type="AlphaFoldDB" id="A0A0E9NF01"/>
<proteinExistence type="predicted"/>
<reference evidence="1 2" key="2">
    <citation type="journal article" date="2014" name="J. Gen. Appl. Microbiol.">
        <title>The early diverging ascomycetous budding yeast Saitoella complicata has three histone deacetylases belonging to the Clr6, Hos2, and Rpd3 lineages.</title>
        <authorList>
            <person name="Nishida H."/>
            <person name="Matsumoto T."/>
            <person name="Kondo S."/>
            <person name="Hamamoto M."/>
            <person name="Yoshikawa H."/>
        </authorList>
    </citation>
    <scope>NUCLEOTIDE SEQUENCE [LARGE SCALE GENOMIC DNA]</scope>
    <source>
        <strain evidence="1 2">NRRL Y-17804</strain>
    </source>
</reference>
<accession>A0A0E9NF01</accession>
<name>A0A0E9NF01_SAICN</name>
<comment type="caution">
    <text evidence="1">The sequence shown here is derived from an EMBL/GenBank/DDBJ whole genome shotgun (WGS) entry which is preliminary data.</text>
</comment>
<gene>
    <name evidence="1" type="ORF">G7K_2556-t1</name>
</gene>
<keyword evidence="2" id="KW-1185">Reference proteome</keyword>
<sequence>MFRGIFRCSPVPTLSAVREVTVACNYPGRSGKGATIMIYGNDNKGSITFHAKGEVLGDFAMYGGLHISGVEVGGMAVQGRRARHFKDEYATYNQREYEWGNAASFALSLNTYIMPLCRVAIGGELSCLFGRSIWSAWEMTGNYWILSQGALEIAYVVKIIDVKGPQPRLRRYTHTCAGPLLNEVSASCIRGEVPMSQGTSKHPAWLSLIRRHGDFLRGPARNRVTARSDIESLPGSHCGTVHAEDSK</sequence>
<organism evidence="1 2">
    <name type="scientific">Saitoella complicata (strain BCRC 22490 / CBS 7301 / JCM 7358 / NBRC 10748 / NRRL Y-17804)</name>
    <dbReference type="NCBI Taxonomy" id="698492"/>
    <lineage>
        <taxon>Eukaryota</taxon>
        <taxon>Fungi</taxon>
        <taxon>Dikarya</taxon>
        <taxon>Ascomycota</taxon>
        <taxon>Taphrinomycotina</taxon>
        <taxon>Taphrinomycotina incertae sedis</taxon>
        <taxon>Saitoella</taxon>
    </lineage>
</organism>
<reference evidence="1 2" key="1">
    <citation type="journal article" date="2011" name="J. Gen. Appl. Microbiol.">
        <title>Draft genome sequencing of the enigmatic yeast Saitoella complicata.</title>
        <authorList>
            <person name="Nishida H."/>
            <person name="Hamamoto M."/>
            <person name="Sugiyama J."/>
        </authorList>
    </citation>
    <scope>NUCLEOTIDE SEQUENCE [LARGE SCALE GENOMIC DNA]</scope>
    <source>
        <strain evidence="1 2">NRRL Y-17804</strain>
    </source>
</reference>
<dbReference type="EMBL" id="BACD03000014">
    <property type="protein sequence ID" value="GAO48383.1"/>
    <property type="molecule type" value="Genomic_DNA"/>
</dbReference>